<proteinExistence type="predicted"/>
<organism evidence="2 3">
    <name type="scientific">Cystobacter fuscus</name>
    <dbReference type="NCBI Taxonomy" id="43"/>
    <lineage>
        <taxon>Bacteria</taxon>
        <taxon>Pseudomonadati</taxon>
        <taxon>Myxococcota</taxon>
        <taxon>Myxococcia</taxon>
        <taxon>Myxococcales</taxon>
        <taxon>Cystobacterineae</taxon>
        <taxon>Archangiaceae</taxon>
        <taxon>Cystobacter</taxon>
    </lineage>
</organism>
<dbReference type="KEGG" id="cfus:CYFUS_002740"/>
<name>A0A250J022_9BACT</name>
<evidence type="ECO:0000313" key="3">
    <source>
        <dbReference type="Proteomes" id="UP000217257"/>
    </source>
</evidence>
<accession>A0A250J022</accession>
<sequence length="258" mass="27367">MKSATLLSSLLGGLALLAAPAARAELTTSKPLFESRVASARTASSPGGATVLRQEIITALDAFIVDGWVDAQEASYLSTKVSSTSFLTGLESAARKYLSDFHELNDAEEYEAPLCLNPVSGTPAQVFGASGPLASSSRIKEGSIPEGAGVANQVTLTNVYTWVFGSSYDRQTYFEPVNVEELTARLKARTYSGTPSTAEVNGALAWLAQIYHTGNRIYVADWRSEGRGGPGESAGFVVAVVSADRGFVRMLEVLTWAE</sequence>
<dbReference type="EMBL" id="CP022098">
    <property type="protein sequence ID" value="ATB37319.1"/>
    <property type="molecule type" value="Genomic_DNA"/>
</dbReference>
<protein>
    <submittedName>
        <fullName evidence="2">Uncharacterized protein</fullName>
    </submittedName>
</protein>
<reference evidence="2 3" key="1">
    <citation type="submission" date="2017-06" db="EMBL/GenBank/DDBJ databases">
        <title>Sequencing and comparative analysis of myxobacterial genomes.</title>
        <authorList>
            <person name="Rupp O."/>
            <person name="Goesmann A."/>
            <person name="Sogaard-Andersen L."/>
        </authorList>
    </citation>
    <scope>NUCLEOTIDE SEQUENCE [LARGE SCALE GENOMIC DNA]</scope>
    <source>
        <strain evidence="2 3">DSM 52655</strain>
    </source>
</reference>
<dbReference type="Proteomes" id="UP000217257">
    <property type="component" value="Chromosome"/>
</dbReference>
<evidence type="ECO:0000313" key="2">
    <source>
        <dbReference type="EMBL" id="ATB37319.1"/>
    </source>
</evidence>
<evidence type="ECO:0000256" key="1">
    <source>
        <dbReference type="SAM" id="SignalP"/>
    </source>
</evidence>
<feature type="chain" id="PRO_5012874329" evidence="1">
    <location>
        <begin position="25"/>
        <end position="258"/>
    </location>
</feature>
<gene>
    <name evidence="2" type="ORF">CYFUS_002740</name>
</gene>
<keyword evidence="1" id="KW-0732">Signal</keyword>
<dbReference type="AlphaFoldDB" id="A0A250J022"/>
<feature type="signal peptide" evidence="1">
    <location>
        <begin position="1"/>
        <end position="24"/>
    </location>
</feature>
<dbReference type="RefSeq" id="WP_095985648.1">
    <property type="nucleotide sequence ID" value="NZ_CP022098.1"/>
</dbReference>